<name>A0A833DT76_9CREN</name>
<dbReference type="GO" id="GO:0006362">
    <property type="term" value="P:transcription elongation by RNA polymerase I"/>
    <property type="evidence" value="ECO:0007669"/>
    <property type="project" value="TreeGrafter"/>
</dbReference>
<organism evidence="7 8">
    <name type="scientific">Ignisphaera aggregans</name>
    <dbReference type="NCBI Taxonomy" id="334771"/>
    <lineage>
        <taxon>Archaea</taxon>
        <taxon>Thermoproteota</taxon>
        <taxon>Thermoprotei</taxon>
        <taxon>Desulfurococcales</taxon>
        <taxon>Desulfurococcaceae</taxon>
        <taxon>Ignisphaera</taxon>
    </lineage>
</organism>
<comment type="catalytic activity">
    <reaction evidence="5">
        <text>RNA(n) + a ribonucleoside 5'-triphosphate = RNA(n+1) + diphosphate</text>
        <dbReference type="Rhea" id="RHEA:21248"/>
        <dbReference type="Rhea" id="RHEA-COMP:14527"/>
        <dbReference type="Rhea" id="RHEA-COMP:17342"/>
        <dbReference type="ChEBI" id="CHEBI:33019"/>
        <dbReference type="ChEBI" id="CHEBI:61557"/>
        <dbReference type="ChEBI" id="CHEBI:140395"/>
        <dbReference type="EC" id="2.7.7.6"/>
    </reaction>
</comment>
<accession>A0A833DT76</accession>
<proteinExistence type="inferred from homology"/>
<dbReference type="GO" id="GO:0003677">
    <property type="term" value="F:DNA binding"/>
    <property type="evidence" value="ECO:0007669"/>
    <property type="project" value="InterPro"/>
</dbReference>
<dbReference type="EMBL" id="DQTV01000053">
    <property type="protein sequence ID" value="HIP57022.1"/>
    <property type="molecule type" value="Genomic_DNA"/>
</dbReference>
<comment type="subunit">
    <text evidence="5">Part of the RNA polymerase complex.</text>
</comment>
<reference evidence="7" key="1">
    <citation type="journal article" date="2020" name="ISME J.">
        <title>Gammaproteobacteria mediating utilization of methyl-, sulfur- and petroleum organic compounds in deep ocean hydrothermal plumes.</title>
        <authorList>
            <person name="Zhou Z."/>
            <person name="Liu Y."/>
            <person name="Pan J."/>
            <person name="Cron B.R."/>
            <person name="Toner B.M."/>
            <person name="Anantharaman K."/>
            <person name="Breier J.A."/>
            <person name="Dick G.J."/>
            <person name="Li M."/>
        </authorList>
    </citation>
    <scope>NUCLEOTIDE SEQUENCE</scope>
    <source>
        <strain evidence="7">SZUA-1435</strain>
    </source>
</reference>
<keyword evidence="5" id="KW-0963">Cytoplasm</keyword>
<dbReference type="GO" id="GO:0042797">
    <property type="term" value="P:tRNA transcription by RNA polymerase III"/>
    <property type="evidence" value="ECO:0007669"/>
    <property type="project" value="TreeGrafter"/>
</dbReference>
<evidence type="ECO:0000256" key="5">
    <source>
        <dbReference type="HAMAP-Rule" id="MF_00025"/>
    </source>
</evidence>
<dbReference type="Pfam" id="PF01191">
    <property type="entry name" value="RNA_pol_Rpb5_C"/>
    <property type="match status" value="1"/>
</dbReference>
<dbReference type="PANTHER" id="PTHR10535:SF0">
    <property type="entry name" value="DNA-DIRECTED RNA POLYMERASES I, II, AND III SUBUNIT RPABC1"/>
    <property type="match status" value="1"/>
</dbReference>
<evidence type="ECO:0000313" key="8">
    <source>
        <dbReference type="Proteomes" id="UP000605805"/>
    </source>
</evidence>
<comment type="function">
    <text evidence="5">DNA-dependent RNA polymerase (RNAP) catalyzes the transcription of DNA into RNA using the four ribonucleoside triphosphates as substrates.</text>
</comment>
<dbReference type="InterPro" id="IPR020608">
    <property type="entry name" value="RNA_pol_subH/Rpb5_CS"/>
</dbReference>
<dbReference type="PROSITE" id="PS01110">
    <property type="entry name" value="RNA_POL_H_23KD"/>
    <property type="match status" value="1"/>
</dbReference>
<dbReference type="NCBIfam" id="NF007129">
    <property type="entry name" value="PRK09570.1"/>
    <property type="match status" value="1"/>
</dbReference>
<dbReference type="GO" id="GO:0003899">
    <property type="term" value="F:DNA-directed RNA polymerase activity"/>
    <property type="evidence" value="ECO:0007669"/>
    <property type="project" value="UniProtKB-UniRule"/>
</dbReference>
<evidence type="ECO:0000256" key="3">
    <source>
        <dbReference type="ARBA" id="ARBA00023163"/>
    </source>
</evidence>
<dbReference type="InterPro" id="IPR035913">
    <property type="entry name" value="RPB5-like_sf"/>
</dbReference>
<evidence type="ECO:0000259" key="6">
    <source>
        <dbReference type="Pfam" id="PF01191"/>
    </source>
</evidence>
<sequence>MPTKKDLSKILEHELVPKHEVVSLEEGIEVLRKYGVRPEQLPWIKASDPVVRAIGARPGDIIKIVRKSPTGGEIVVYRYVVPG</sequence>
<gene>
    <name evidence="5" type="primary">rpo5</name>
    <name evidence="5" type="synonym">rpoH</name>
    <name evidence="7" type="ORF">EYH02_03015</name>
</gene>
<keyword evidence="1 5" id="KW-0240">DNA-directed RNA polymerase</keyword>
<evidence type="ECO:0000313" key="7">
    <source>
        <dbReference type="EMBL" id="HIP57022.1"/>
    </source>
</evidence>
<evidence type="ECO:0000256" key="2">
    <source>
        <dbReference type="ARBA" id="ARBA00022695"/>
    </source>
</evidence>
<feature type="domain" description="RNA polymerase subunit H/Rpb5 C-terminal" evidence="6">
    <location>
        <begin position="9"/>
        <end position="80"/>
    </location>
</feature>
<dbReference type="GO" id="GO:0000428">
    <property type="term" value="C:DNA-directed RNA polymerase complex"/>
    <property type="evidence" value="ECO:0007669"/>
    <property type="project" value="UniProtKB-KW"/>
</dbReference>
<dbReference type="PANTHER" id="PTHR10535">
    <property type="entry name" value="DNA-DIRECTED RNA POLYMERASES I, II, AND III SUBUNIT RPABC1"/>
    <property type="match status" value="1"/>
</dbReference>
<dbReference type="GO" id="GO:0006366">
    <property type="term" value="P:transcription by RNA polymerase II"/>
    <property type="evidence" value="ECO:0007669"/>
    <property type="project" value="TreeGrafter"/>
</dbReference>
<dbReference type="EC" id="2.7.7.6" evidence="5"/>
<dbReference type="InterPro" id="IPR014381">
    <property type="entry name" value="Arch_Rpo5/euc_Rpb5"/>
</dbReference>
<comment type="similarity">
    <text evidence="4 5">Belongs to the archaeal Rpo5/eukaryotic RPB5 RNA polymerase subunit family.</text>
</comment>
<keyword evidence="2 5" id="KW-0548">Nucleotidyltransferase</keyword>
<keyword evidence="5 7" id="KW-0808">Transferase</keyword>
<comment type="caution">
    <text evidence="7">The sequence shown here is derived from an EMBL/GenBank/DDBJ whole genome shotgun (WGS) entry which is preliminary data.</text>
</comment>
<dbReference type="SUPFAM" id="SSF55287">
    <property type="entry name" value="RPB5-like RNA polymerase subunit"/>
    <property type="match status" value="1"/>
</dbReference>
<comment type="subcellular location">
    <subcellularLocation>
        <location evidence="5">Cytoplasm</location>
    </subcellularLocation>
</comment>
<dbReference type="Gene3D" id="3.90.940.20">
    <property type="entry name" value="RPB5-like RNA polymerase subunit"/>
    <property type="match status" value="1"/>
</dbReference>
<evidence type="ECO:0000256" key="1">
    <source>
        <dbReference type="ARBA" id="ARBA00022478"/>
    </source>
</evidence>
<dbReference type="GO" id="GO:0005737">
    <property type="term" value="C:cytoplasm"/>
    <property type="evidence" value="ECO:0007669"/>
    <property type="project" value="UniProtKB-SubCell"/>
</dbReference>
<evidence type="ECO:0000256" key="4">
    <source>
        <dbReference type="ARBA" id="ARBA00025765"/>
    </source>
</evidence>
<dbReference type="Proteomes" id="UP000605805">
    <property type="component" value="Unassembled WGS sequence"/>
</dbReference>
<protein>
    <recommendedName>
        <fullName evidence="5">DNA-directed RNA polymerase subunit Rpo5</fullName>
        <ecNumber evidence="5">2.7.7.6</ecNumber>
    </recommendedName>
    <alternativeName>
        <fullName evidence="5">DNA-directed RNA polymerase subunit H</fullName>
    </alternativeName>
</protein>
<dbReference type="InterPro" id="IPR000783">
    <property type="entry name" value="RNA_pol_subH/Rpb5_C"/>
</dbReference>
<dbReference type="AlphaFoldDB" id="A0A833DT76"/>
<keyword evidence="3 5" id="KW-0804">Transcription</keyword>
<dbReference type="HAMAP" id="MF_00025">
    <property type="entry name" value="RNApol_Rpo5_RPB5"/>
    <property type="match status" value="1"/>
</dbReference>